<feature type="compositionally biased region" description="Basic and acidic residues" evidence="9">
    <location>
        <begin position="230"/>
        <end position="265"/>
    </location>
</feature>
<dbReference type="PANTHER" id="PTHR24559">
    <property type="entry name" value="TRANSPOSON TY3-I GAG-POL POLYPROTEIN"/>
    <property type="match status" value="1"/>
</dbReference>
<protein>
    <submittedName>
        <fullName evidence="12">Reverse transcriptase domain-containing protein</fullName>
    </submittedName>
</protein>
<accession>A0A6L2KTT0</accession>
<evidence type="ECO:0000313" key="12">
    <source>
        <dbReference type="EMBL" id="GEU52150.1"/>
    </source>
</evidence>
<evidence type="ECO:0000259" key="11">
    <source>
        <dbReference type="PROSITE" id="PS50994"/>
    </source>
</evidence>
<name>A0A6L2KTT0_TANCI</name>
<dbReference type="GO" id="GO:0003964">
    <property type="term" value="F:RNA-directed DNA polymerase activity"/>
    <property type="evidence" value="ECO:0007669"/>
    <property type="project" value="UniProtKB-KW"/>
</dbReference>
<sequence length="1499" mass="170330">MPPMMTTQSDGRPVASSQGGGTGGQAGRGGGRTIGRPGDQGDGRIYGQGGQVGGQGSEVNDCVNGVPDFSTIIAQQLWDLLPTIVAQVGDQGRGQGNGRNQNGDAINDNIRGDVRNVIENNDRRGCTYKEFLACNPKEYDGKGGAIVYTCWIEKIKSVQDMSGCKDSQKVKYTAGSFVGKALAWWNSQIHTRGWEAANHAMVEAGHAAYTDRFHKLARLVPHLVTPEGKRIERNGSIKKNLDKRGNEEEPSKDRNVREDNKRTRTENAFATTTNPVRRENTGAVPRCTTCNTHHPPEAPCRACFNCNRPIHFAKDCKVVPRNVNPINARNPIVRACYECGSTDHIKSACLRNQGNQARGRAFMLGAEVARQDPNIVTDIKLSDLGFSYEIEIASGQLVEIDEVIKGCKLEIEGHMFDINLMPFGSGSFDVIIGMDWLSDHKPEIIYHEKVVRIPLLDGKVLRVLGEKPKEKMRFSPIREIEFRIELVPGAMPVAKSPYRLAPSELMCIDYRELNKLTIKNRYPLPRIDDLFDQLQGLQYFSKIDLRFGYHQLRVHEDDIPKTAFRTRYGHFEFTVMPFGLTNAPATREEHEMHLGLVLEFIKKEKLYAKFSKCEFWLREVQFLGHVINGNRIHVDPSKNEAVKNLKAPRTSFEGEEQENAFQTLKDKLCNATVLALPDGLEDFMVYCDASGIGLGCMLMQRELFSDYDCEIRYHPCKANVVVNALSRKERVKPKRVRAMNMTFQSSIKDRILAAQKEVSGEFAGLQKGLDEMIELRNDKALYYLDRTWVPLKGDGDILLLEEFLNGDPSSPPLPPQELKVVEPTNEKSFIDEPPVVELKDLPPHLEYAFLEGDDKLPVIIAKNLKDEEKTALIKHKRRVNPKIHEVIKKEVLKLLDVGLIYPVSNSPWVSLVHCVPKKGGFTVVENEENELIPTRFVTGWRVCIDYQKLNDATHKDHFPLPFIDQMLERLAGNEYNFLDGFSGYFQIPINPQDQEKTTFTCPYETFAYRRMPFRLFNAPGMFQRCMMTIFHDMIEKTMEVFMDDFLVSRNSFRTCLSHLDKMLKRCEDTNLCLNWEKSHFMVKEGIVLGHKISKNGTEVDKAKVNVIAKLPHPTTVKGPENIAADHLSRLENPHQSVLNKKEINETFPLETLNLLSFRGDSSTLWFVDFANYHAGNFVVKGMSSQQKNKFFKDVKHYFWDDPFLFKICVNQVIRWCVAADILKACHNGPTKGHHSPNYTAKKVKAKTLPTNDARVVCKFLKSLFARFGTPRAIISDRGTHFCNDQFAKVMLKYGVTHRLANAYHPQTSGQVEVSNRGLKRILERTVGENHASWSDKLDDALWAFRTAFKTPIGCTLPIELEHKAYPALKHCNYDLLTAGDHRKVQLDELNEFHDQAYENSLIYKEKTKRLHDSKIKYHVFNVGDRVLLFNSRLNIFSGKLKTRWSGPFTITQVFSYGTSELSQTDGPNFKVNGRRLKHYFGEDIPKMVVPDLQTFPKDQ</sequence>
<dbReference type="Pfam" id="PF00665">
    <property type="entry name" value="rve"/>
    <property type="match status" value="1"/>
</dbReference>
<comment type="caution">
    <text evidence="12">The sequence shown here is derived from an EMBL/GenBank/DDBJ whole genome shotgun (WGS) entry which is preliminary data.</text>
</comment>
<dbReference type="PROSITE" id="PS50994">
    <property type="entry name" value="INTEGRASE"/>
    <property type="match status" value="1"/>
</dbReference>
<feature type="domain" description="CCHC-type" evidence="10">
    <location>
        <begin position="303"/>
        <end position="317"/>
    </location>
</feature>
<dbReference type="InterPro" id="IPR000477">
    <property type="entry name" value="RT_dom"/>
</dbReference>
<dbReference type="InterPro" id="IPR001878">
    <property type="entry name" value="Znf_CCHC"/>
</dbReference>
<dbReference type="SMART" id="SM00343">
    <property type="entry name" value="ZnF_C2HC"/>
    <property type="match status" value="2"/>
</dbReference>
<keyword evidence="8" id="KW-0863">Zinc-finger</keyword>
<dbReference type="InterPro" id="IPR043128">
    <property type="entry name" value="Rev_trsase/Diguanyl_cyclase"/>
</dbReference>
<evidence type="ECO:0000256" key="4">
    <source>
        <dbReference type="ARBA" id="ARBA00022722"/>
    </source>
</evidence>
<dbReference type="InterPro" id="IPR001584">
    <property type="entry name" value="Integrase_cat-core"/>
</dbReference>
<keyword evidence="6" id="KW-0378">Hydrolase</keyword>
<dbReference type="SUPFAM" id="SSF56672">
    <property type="entry name" value="DNA/RNA polymerases"/>
    <property type="match status" value="2"/>
</dbReference>
<keyword evidence="5" id="KW-0255">Endonuclease</keyword>
<dbReference type="InterPro" id="IPR053134">
    <property type="entry name" value="RNA-dir_DNA_polymerase"/>
</dbReference>
<dbReference type="InterPro" id="IPR043502">
    <property type="entry name" value="DNA/RNA_pol_sf"/>
</dbReference>
<dbReference type="Gene3D" id="3.30.420.10">
    <property type="entry name" value="Ribonuclease H-like superfamily/Ribonuclease H"/>
    <property type="match status" value="1"/>
</dbReference>
<keyword evidence="7 12" id="KW-0695">RNA-directed DNA polymerase</keyword>
<dbReference type="EMBL" id="BKCJ010002972">
    <property type="protein sequence ID" value="GEU52150.1"/>
    <property type="molecule type" value="Genomic_DNA"/>
</dbReference>
<evidence type="ECO:0000256" key="5">
    <source>
        <dbReference type="ARBA" id="ARBA00022759"/>
    </source>
</evidence>
<dbReference type="CDD" id="cd01647">
    <property type="entry name" value="RT_LTR"/>
    <property type="match status" value="2"/>
</dbReference>
<evidence type="ECO:0000256" key="3">
    <source>
        <dbReference type="ARBA" id="ARBA00022695"/>
    </source>
</evidence>
<feature type="domain" description="Integrase catalytic" evidence="11">
    <location>
        <begin position="1255"/>
        <end position="1365"/>
    </location>
</feature>
<keyword evidence="1" id="KW-0645">Protease</keyword>
<dbReference type="GO" id="GO:0008233">
    <property type="term" value="F:peptidase activity"/>
    <property type="evidence" value="ECO:0007669"/>
    <property type="project" value="UniProtKB-KW"/>
</dbReference>
<feature type="region of interest" description="Disordered" evidence="9">
    <location>
        <begin position="230"/>
        <end position="266"/>
    </location>
</feature>
<dbReference type="Gene3D" id="2.40.70.10">
    <property type="entry name" value="Acid Proteases"/>
    <property type="match status" value="1"/>
</dbReference>
<keyword evidence="4" id="KW-0540">Nuclease</keyword>
<organism evidence="12">
    <name type="scientific">Tanacetum cinerariifolium</name>
    <name type="common">Dalmatian daisy</name>
    <name type="synonym">Chrysanthemum cinerariifolium</name>
    <dbReference type="NCBI Taxonomy" id="118510"/>
    <lineage>
        <taxon>Eukaryota</taxon>
        <taxon>Viridiplantae</taxon>
        <taxon>Streptophyta</taxon>
        <taxon>Embryophyta</taxon>
        <taxon>Tracheophyta</taxon>
        <taxon>Spermatophyta</taxon>
        <taxon>Magnoliopsida</taxon>
        <taxon>eudicotyledons</taxon>
        <taxon>Gunneridae</taxon>
        <taxon>Pentapetalae</taxon>
        <taxon>asterids</taxon>
        <taxon>campanulids</taxon>
        <taxon>Asterales</taxon>
        <taxon>Asteraceae</taxon>
        <taxon>Asteroideae</taxon>
        <taxon>Anthemideae</taxon>
        <taxon>Anthemidinae</taxon>
        <taxon>Tanacetum</taxon>
    </lineage>
</organism>
<dbReference type="Gene3D" id="3.10.10.10">
    <property type="entry name" value="HIV Type 1 Reverse Transcriptase, subunit A, domain 1"/>
    <property type="match status" value="2"/>
</dbReference>
<dbReference type="InterPro" id="IPR036397">
    <property type="entry name" value="RNaseH_sf"/>
</dbReference>
<dbReference type="Pfam" id="PF08284">
    <property type="entry name" value="RVP_2"/>
    <property type="match status" value="1"/>
</dbReference>
<evidence type="ECO:0000256" key="9">
    <source>
        <dbReference type="SAM" id="MobiDB-lite"/>
    </source>
</evidence>
<dbReference type="GO" id="GO:0015074">
    <property type="term" value="P:DNA integration"/>
    <property type="evidence" value="ECO:0007669"/>
    <property type="project" value="InterPro"/>
</dbReference>
<dbReference type="PROSITE" id="PS50158">
    <property type="entry name" value="ZF_CCHC"/>
    <property type="match status" value="1"/>
</dbReference>
<evidence type="ECO:0000259" key="10">
    <source>
        <dbReference type="PROSITE" id="PS50158"/>
    </source>
</evidence>
<evidence type="ECO:0000256" key="1">
    <source>
        <dbReference type="ARBA" id="ARBA00022670"/>
    </source>
</evidence>
<gene>
    <name evidence="12" type="ORF">Tci_024128</name>
</gene>
<dbReference type="Gene3D" id="3.30.70.270">
    <property type="match status" value="3"/>
</dbReference>
<dbReference type="Pfam" id="PF00078">
    <property type="entry name" value="RVT_1"/>
    <property type="match status" value="2"/>
</dbReference>
<dbReference type="CDD" id="cd00303">
    <property type="entry name" value="retropepsin_like"/>
    <property type="match status" value="1"/>
</dbReference>
<evidence type="ECO:0000256" key="8">
    <source>
        <dbReference type="PROSITE-ProRule" id="PRU00047"/>
    </source>
</evidence>
<dbReference type="InterPro" id="IPR021109">
    <property type="entry name" value="Peptidase_aspartic_dom_sf"/>
</dbReference>
<keyword evidence="3" id="KW-0548">Nucleotidyltransferase</keyword>
<feature type="region of interest" description="Disordered" evidence="9">
    <location>
        <begin position="1"/>
        <end position="59"/>
    </location>
</feature>
<feature type="compositionally biased region" description="Gly residues" evidence="9">
    <location>
        <begin position="18"/>
        <end position="56"/>
    </location>
</feature>
<dbReference type="GO" id="GO:0008270">
    <property type="term" value="F:zinc ion binding"/>
    <property type="evidence" value="ECO:0007669"/>
    <property type="project" value="UniProtKB-KW"/>
</dbReference>
<keyword evidence="8" id="KW-0479">Metal-binding</keyword>
<keyword evidence="2" id="KW-0808">Transferase</keyword>
<reference evidence="12" key="1">
    <citation type="journal article" date="2019" name="Sci. Rep.">
        <title>Draft genome of Tanacetum cinerariifolium, the natural source of mosquito coil.</title>
        <authorList>
            <person name="Yamashiro T."/>
            <person name="Shiraishi A."/>
            <person name="Satake H."/>
            <person name="Nakayama K."/>
        </authorList>
    </citation>
    <scope>NUCLEOTIDE SEQUENCE</scope>
</reference>
<dbReference type="GO" id="GO:0006508">
    <property type="term" value="P:proteolysis"/>
    <property type="evidence" value="ECO:0007669"/>
    <property type="project" value="UniProtKB-KW"/>
</dbReference>
<dbReference type="Gene3D" id="4.10.60.10">
    <property type="entry name" value="Zinc finger, CCHC-type"/>
    <property type="match status" value="1"/>
</dbReference>
<dbReference type="InterPro" id="IPR041577">
    <property type="entry name" value="RT_RNaseH_2"/>
</dbReference>
<feature type="compositionally biased region" description="Polar residues" evidence="9">
    <location>
        <begin position="1"/>
        <end position="10"/>
    </location>
</feature>
<dbReference type="InterPro" id="IPR012337">
    <property type="entry name" value="RNaseH-like_sf"/>
</dbReference>
<evidence type="ECO:0000256" key="7">
    <source>
        <dbReference type="ARBA" id="ARBA00022918"/>
    </source>
</evidence>
<proteinExistence type="predicted"/>
<dbReference type="Pfam" id="PF17919">
    <property type="entry name" value="RT_RNaseH_2"/>
    <property type="match status" value="1"/>
</dbReference>
<evidence type="ECO:0000256" key="6">
    <source>
        <dbReference type="ARBA" id="ARBA00022801"/>
    </source>
</evidence>
<dbReference type="GO" id="GO:0003676">
    <property type="term" value="F:nucleic acid binding"/>
    <property type="evidence" value="ECO:0007669"/>
    <property type="project" value="InterPro"/>
</dbReference>
<dbReference type="PANTHER" id="PTHR24559:SF444">
    <property type="entry name" value="REVERSE TRANSCRIPTASE DOMAIN-CONTAINING PROTEIN"/>
    <property type="match status" value="1"/>
</dbReference>
<dbReference type="SUPFAM" id="SSF53098">
    <property type="entry name" value="Ribonuclease H-like"/>
    <property type="match status" value="1"/>
</dbReference>
<dbReference type="FunFam" id="3.10.10.10:FF:000007">
    <property type="entry name" value="Retrovirus-related Pol polyprotein from transposon 17.6-like Protein"/>
    <property type="match status" value="1"/>
</dbReference>
<evidence type="ECO:0000256" key="2">
    <source>
        <dbReference type="ARBA" id="ARBA00022679"/>
    </source>
</evidence>
<keyword evidence="8" id="KW-0862">Zinc</keyword>
<dbReference type="GO" id="GO:0004519">
    <property type="term" value="F:endonuclease activity"/>
    <property type="evidence" value="ECO:0007669"/>
    <property type="project" value="UniProtKB-KW"/>
</dbReference>